<dbReference type="FunFam" id="3.40.800.20:FF:000001">
    <property type="entry name" value="Histone deacetylase"/>
    <property type="match status" value="1"/>
</dbReference>
<dbReference type="PRINTS" id="PR01271">
    <property type="entry name" value="HISDACETLASE"/>
</dbReference>
<dbReference type="GO" id="GO:0031507">
    <property type="term" value="P:heterochromatin formation"/>
    <property type="evidence" value="ECO:0007669"/>
    <property type="project" value="TreeGrafter"/>
</dbReference>
<keyword evidence="5" id="KW-0156">Chromatin regulator</keyword>
<dbReference type="InterPro" id="IPR023801">
    <property type="entry name" value="His_deacetylse_dom"/>
</dbReference>
<dbReference type="InterPro" id="IPR023696">
    <property type="entry name" value="Ureohydrolase_dom_sf"/>
</dbReference>
<feature type="compositionally biased region" description="Basic and acidic residues" evidence="10">
    <location>
        <begin position="596"/>
        <end position="605"/>
    </location>
</feature>
<dbReference type="EMBL" id="JXNT01000005">
    <property type="protein sequence ID" value="ODM18885.1"/>
    <property type="molecule type" value="Genomic_DNA"/>
</dbReference>
<evidence type="ECO:0000256" key="7">
    <source>
        <dbReference type="ARBA" id="ARBA00023163"/>
    </source>
</evidence>
<evidence type="ECO:0000256" key="6">
    <source>
        <dbReference type="ARBA" id="ARBA00023015"/>
    </source>
</evidence>
<dbReference type="Gene3D" id="3.40.800.20">
    <property type="entry name" value="Histone deacetylase domain"/>
    <property type="match status" value="1"/>
</dbReference>
<comment type="subcellular location">
    <subcellularLocation>
        <location evidence="1">Nucleus</location>
    </subcellularLocation>
</comment>
<dbReference type="GO" id="GO:0070210">
    <property type="term" value="C:Rpd3L-Expanded complex"/>
    <property type="evidence" value="ECO:0007669"/>
    <property type="project" value="TreeGrafter"/>
</dbReference>
<dbReference type="Pfam" id="PF00850">
    <property type="entry name" value="Hist_deacetyl"/>
    <property type="match status" value="1"/>
</dbReference>
<feature type="compositionally biased region" description="Basic and acidic residues" evidence="10">
    <location>
        <begin position="630"/>
        <end position="641"/>
    </location>
</feature>
<evidence type="ECO:0000313" key="12">
    <source>
        <dbReference type="EMBL" id="ODM18885.1"/>
    </source>
</evidence>
<dbReference type="GO" id="GO:0141221">
    <property type="term" value="F:histone deacetylase activity, hydrolytic mechanism"/>
    <property type="evidence" value="ECO:0007669"/>
    <property type="project" value="UniProtKB-EC"/>
</dbReference>
<dbReference type="PANTHER" id="PTHR10625:SF10">
    <property type="entry name" value="HISTONE DEACETYLASE HDAC1"/>
    <property type="match status" value="1"/>
</dbReference>
<name>A0A1E3BD35_ASPCR</name>
<organism evidence="12 13">
    <name type="scientific">Aspergillus cristatus</name>
    <name type="common">Chinese Fuzhuan brick tea-fermentation fungus</name>
    <name type="synonym">Eurotium cristatum</name>
    <dbReference type="NCBI Taxonomy" id="573508"/>
    <lineage>
        <taxon>Eukaryota</taxon>
        <taxon>Fungi</taxon>
        <taxon>Dikarya</taxon>
        <taxon>Ascomycota</taxon>
        <taxon>Pezizomycotina</taxon>
        <taxon>Eurotiomycetes</taxon>
        <taxon>Eurotiomycetidae</taxon>
        <taxon>Eurotiales</taxon>
        <taxon>Aspergillaceae</taxon>
        <taxon>Aspergillus</taxon>
        <taxon>Aspergillus subgen. Aspergillus</taxon>
    </lineage>
</organism>
<feature type="domain" description="Histone deacetylase" evidence="11">
    <location>
        <begin position="39"/>
        <end position="327"/>
    </location>
</feature>
<gene>
    <name evidence="12" type="ORF">SI65_05502</name>
</gene>
<keyword evidence="7" id="KW-0804">Transcription</keyword>
<feature type="compositionally biased region" description="Low complexity" evidence="10">
    <location>
        <begin position="611"/>
        <end position="629"/>
    </location>
</feature>
<dbReference type="OrthoDB" id="1918432at2759"/>
<proteinExistence type="inferred from homology"/>
<keyword evidence="3" id="KW-0678">Repressor</keyword>
<dbReference type="PRINTS" id="PR01270">
    <property type="entry name" value="HDASUPER"/>
</dbReference>
<keyword evidence="4" id="KW-0378">Hydrolase</keyword>
<keyword evidence="13" id="KW-1185">Reference proteome</keyword>
<evidence type="ECO:0000256" key="9">
    <source>
        <dbReference type="ARBA" id="ARBA00061569"/>
    </source>
</evidence>
<evidence type="ECO:0000256" key="4">
    <source>
        <dbReference type="ARBA" id="ARBA00022801"/>
    </source>
</evidence>
<dbReference type="CDD" id="cd10004">
    <property type="entry name" value="RPD3-like"/>
    <property type="match status" value="1"/>
</dbReference>
<evidence type="ECO:0000256" key="3">
    <source>
        <dbReference type="ARBA" id="ARBA00022491"/>
    </source>
</evidence>
<keyword evidence="6" id="KW-0805">Transcription regulation</keyword>
<protein>
    <recommendedName>
        <fullName evidence="2">histone deacetylase</fullName>
        <ecNumber evidence="2">3.5.1.98</ecNumber>
    </recommendedName>
</protein>
<keyword evidence="8" id="KW-0539">Nucleus</keyword>
<evidence type="ECO:0000256" key="10">
    <source>
        <dbReference type="SAM" id="MobiDB-lite"/>
    </source>
</evidence>
<dbReference type="Proteomes" id="UP000094569">
    <property type="component" value="Unassembled WGS sequence"/>
</dbReference>
<evidence type="ECO:0000259" key="11">
    <source>
        <dbReference type="Pfam" id="PF00850"/>
    </source>
</evidence>
<evidence type="ECO:0000256" key="2">
    <source>
        <dbReference type="ARBA" id="ARBA00012111"/>
    </source>
</evidence>
<dbReference type="InterPro" id="IPR003084">
    <property type="entry name" value="HDAC_I/II"/>
</dbReference>
<feature type="compositionally biased region" description="Low complexity" evidence="10">
    <location>
        <begin position="550"/>
        <end position="562"/>
    </location>
</feature>
<dbReference type="PANTHER" id="PTHR10625">
    <property type="entry name" value="HISTONE DEACETYLASE HDAC1-RELATED"/>
    <property type="match status" value="1"/>
</dbReference>
<dbReference type="GO" id="GO:0032221">
    <property type="term" value="C:Rpd3S complex"/>
    <property type="evidence" value="ECO:0007669"/>
    <property type="project" value="UniProtKB-ARBA"/>
</dbReference>
<dbReference type="SUPFAM" id="SSF52768">
    <property type="entry name" value="Arginase/deacetylase"/>
    <property type="match status" value="1"/>
</dbReference>
<dbReference type="InterPro" id="IPR000286">
    <property type="entry name" value="HDACs"/>
</dbReference>
<dbReference type="GO" id="GO:0033698">
    <property type="term" value="C:Rpd3L complex"/>
    <property type="evidence" value="ECO:0007669"/>
    <property type="project" value="UniProtKB-ARBA"/>
</dbReference>
<accession>A0A1E3BD35</accession>
<evidence type="ECO:0000313" key="13">
    <source>
        <dbReference type="Proteomes" id="UP000094569"/>
    </source>
</evidence>
<reference evidence="12 13" key="1">
    <citation type="journal article" date="2016" name="BMC Genomics">
        <title>Comparative genomic and transcriptomic analyses of the Fuzhuan brick tea-fermentation fungus Aspergillus cristatus.</title>
        <authorList>
            <person name="Ge Y."/>
            <person name="Wang Y."/>
            <person name="Liu Y."/>
            <person name="Tan Y."/>
            <person name="Ren X."/>
            <person name="Zhang X."/>
            <person name="Hyde K.D."/>
            <person name="Liu Y."/>
            <person name="Liu Z."/>
        </authorList>
    </citation>
    <scope>NUCLEOTIDE SEQUENCE [LARGE SCALE GENOMIC DNA]</scope>
    <source>
        <strain evidence="12 13">GZAAS20.1005</strain>
    </source>
</reference>
<dbReference type="STRING" id="573508.A0A1E3BD35"/>
<dbReference type="AlphaFoldDB" id="A0A1E3BD35"/>
<sequence>MSNLAPPLDPIINGVGDRNRKVAYFYDSDVGNYAYVSGHPMKPHRIRMAHSLVMNYGLYKKMEIYRAKPASKFEMTQFHTDEYIDFLSKVTPDNMDSFAKEQSKYNVGDDCPVFDGLFEFCGISAGGSMEGAARLNRNKCDVAVNWAGGLHHAKKSEASGFCYVNDIVLGILELLRFKQRVLYVDIDVHHGDGVEEAFYTTDRVMTVSFHKYGEYFPGTGELRDIGVGQGKHYAVNFPLRDGIDDISYKSIFEPVIKSVMEWYRPEAVVLQCGGDSLSGDRLGCFNLSMRGHANCVNFVKSFNLPTLVVGGGGYTMRNVARTWAFETGILLGENLGHQLPYNDYYEYFGPDYELDVRPSNMDNANTKEYLEKIRAQVVENLKRTAFAPSVQMTDVPRDPLVGGMDDEADAILDDEDEDENKDVRVTKRRFDQYVEKPGELSDSEDEEENAANGIRRQPNTLKSKNHFSYKHLDAGDSGLDSGLATPRDESSIADEEADAMGDAKMTEAPEAETEGPHSPSAEPPSRVEETSAPEQSEMEMAVDKQEEESVAPAAAPTSVPASHQASPKVQDEDTTMEDAQPPAPEPEQPESTVPSEKQEEKKPTDEEAPSADKPAAEPSSPPKSQSPAKEVSEPVGEKAEQPEGTQTAEKTETVPPTEAMDTTTAPATTEAAKPEKAPEAPKDEPASEETGADESKATEEGSNANNTEESKEASSEQKPEEPAKSEE</sequence>
<feature type="region of interest" description="Disordered" evidence="10">
    <location>
        <begin position="435"/>
        <end position="727"/>
    </location>
</feature>
<feature type="compositionally biased region" description="Basic and acidic residues" evidence="10">
    <location>
        <begin position="672"/>
        <end position="685"/>
    </location>
</feature>
<feature type="compositionally biased region" description="Basic and acidic residues" evidence="10">
    <location>
        <begin position="708"/>
        <end position="727"/>
    </location>
</feature>
<evidence type="ECO:0000256" key="5">
    <source>
        <dbReference type="ARBA" id="ARBA00022853"/>
    </source>
</evidence>
<comment type="caution">
    <text evidence="12">The sequence shown here is derived from an EMBL/GenBank/DDBJ whole genome shotgun (WGS) entry which is preliminary data.</text>
</comment>
<feature type="compositionally biased region" description="Low complexity" evidence="10">
    <location>
        <begin position="655"/>
        <end position="671"/>
    </location>
</feature>
<dbReference type="VEuPathDB" id="FungiDB:SI65_05502"/>
<evidence type="ECO:0000256" key="8">
    <source>
        <dbReference type="ARBA" id="ARBA00023242"/>
    </source>
</evidence>
<evidence type="ECO:0000256" key="1">
    <source>
        <dbReference type="ARBA" id="ARBA00004123"/>
    </source>
</evidence>
<dbReference type="InterPro" id="IPR037138">
    <property type="entry name" value="His_deacetylse_dom_sf"/>
</dbReference>
<dbReference type="EC" id="3.5.1.98" evidence="2"/>
<comment type="similarity">
    <text evidence="9">Belongs to the histone deacetylase family. HD Type 1 subfamily.</text>
</comment>